<evidence type="ECO:0000313" key="10">
    <source>
        <dbReference type="Proteomes" id="UP000305109"/>
    </source>
</evidence>
<comment type="caution">
    <text evidence="9">The sequence shown here is derived from an EMBL/GenBank/DDBJ whole genome shotgun (WGS) entry which is preliminary data.</text>
</comment>
<feature type="domain" description="GS beta-grasp" evidence="7">
    <location>
        <begin position="23"/>
        <end position="115"/>
    </location>
</feature>
<dbReference type="SMART" id="SM01230">
    <property type="entry name" value="Gln-synt_C"/>
    <property type="match status" value="1"/>
</dbReference>
<dbReference type="SUPFAM" id="SSF55931">
    <property type="entry name" value="Glutamine synthetase/guanido kinase"/>
    <property type="match status" value="1"/>
</dbReference>
<protein>
    <submittedName>
        <fullName evidence="9">Glutamine synthetase</fullName>
    </submittedName>
</protein>
<reference evidence="9 10" key="1">
    <citation type="submission" date="2019-04" db="EMBL/GenBank/DDBJ databases">
        <title>Rhodococcus oryzae sp. nov., a novel actinomycete isolated from rhizosphere soil of rice (Oryza sativa L.).</title>
        <authorList>
            <person name="Li C."/>
        </authorList>
    </citation>
    <scope>NUCLEOTIDE SEQUENCE [LARGE SCALE GENOMIC DNA]</scope>
    <source>
        <strain evidence="9 10">NEAU-CX67</strain>
    </source>
</reference>
<gene>
    <name evidence="9" type="ORF">FCG67_13295</name>
</gene>
<dbReference type="Proteomes" id="UP000305109">
    <property type="component" value="Unassembled WGS sequence"/>
</dbReference>
<dbReference type="PROSITE" id="PS51987">
    <property type="entry name" value="GS_CATALYTIC"/>
    <property type="match status" value="1"/>
</dbReference>
<dbReference type="SUPFAM" id="SSF54368">
    <property type="entry name" value="Glutamine synthetase, N-terminal domain"/>
    <property type="match status" value="1"/>
</dbReference>
<dbReference type="InterPro" id="IPR036651">
    <property type="entry name" value="Gln_synt_N_sf"/>
</dbReference>
<dbReference type="RefSeq" id="WP_136910220.1">
    <property type="nucleotide sequence ID" value="NZ_SUMD01000005.1"/>
</dbReference>
<dbReference type="InterPro" id="IPR008146">
    <property type="entry name" value="Gln_synth_cat_dom"/>
</dbReference>
<accession>A0ABY2RJZ3</accession>
<evidence type="ECO:0000259" key="7">
    <source>
        <dbReference type="PROSITE" id="PS51986"/>
    </source>
</evidence>
<dbReference type="PROSITE" id="PS51986">
    <property type="entry name" value="GS_BETA_GRASP"/>
    <property type="match status" value="1"/>
</dbReference>
<name>A0ABY2RJZ3_9NOCA</name>
<evidence type="ECO:0000256" key="6">
    <source>
        <dbReference type="RuleBase" id="RU000384"/>
    </source>
</evidence>
<dbReference type="Gene3D" id="3.30.590.10">
    <property type="entry name" value="Glutamine synthetase/guanido kinase, catalytic domain"/>
    <property type="match status" value="1"/>
</dbReference>
<evidence type="ECO:0000256" key="1">
    <source>
        <dbReference type="ARBA" id="ARBA00009897"/>
    </source>
</evidence>
<dbReference type="InterPro" id="IPR008147">
    <property type="entry name" value="Gln_synt_N"/>
</dbReference>
<evidence type="ECO:0000256" key="5">
    <source>
        <dbReference type="PROSITE-ProRule" id="PRU01330"/>
    </source>
</evidence>
<keyword evidence="4" id="KW-0067">ATP-binding</keyword>
<proteinExistence type="inferred from homology"/>
<dbReference type="Pfam" id="PF16952">
    <property type="entry name" value="Gln-synt_N_2"/>
    <property type="match status" value="1"/>
</dbReference>
<dbReference type="EMBL" id="SUMD01000005">
    <property type="protein sequence ID" value="TJZ78007.1"/>
    <property type="molecule type" value="Genomic_DNA"/>
</dbReference>
<dbReference type="InterPro" id="IPR014746">
    <property type="entry name" value="Gln_synth/guanido_kin_cat_dom"/>
</dbReference>
<feature type="domain" description="GS catalytic" evidence="8">
    <location>
        <begin position="122"/>
        <end position="457"/>
    </location>
</feature>
<keyword evidence="10" id="KW-1185">Reference proteome</keyword>
<dbReference type="PANTHER" id="PTHR43785">
    <property type="entry name" value="GAMMA-GLUTAMYLPUTRESCINE SYNTHETASE"/>
    <property type="match status" value="1"/>
</dbReference>
<dbReference type="PANTHER" id="PTHR43785:SF12">
    <property type="entry name" value="TYPE-1 GLUTAMINE SYNTHETASE 2"/>
    <property type="match status" value="1"/>
</dbReference>
<dbReference type="Gene3D" id="3.10.20.70">
    <property type="entry name" value="Glutamine synthetase, N-terminal domain"/>
    <property type="match status" value="1"/>
</dbReference>
<evidence type="ECO:0000256" key="4">
    <source>
        <dbReference type="ARBA" id="ARBA00022840"/>
    </source>
</evidence>
<keyword evidence="2" id="KW-0436">Ligase</keyword>
<dbReference type="Pfam" id="PF00120">
    <property type="entry name" value="Gln-synt_C"/>
    <property type="match status" value="1"/>
</dbReference>
<sequence>MDRDERERRAAEAGPMAARLADQGVVGVALTWVDNSGITRVKAVPVDRLANAAAWGVGASPVFDAFATDDSIIAGRCAGGPVGDLRLMPDLNRAVALAAQPGWAWAPADRYTQDGIPHPQDARDVARRAVAALADAGLTAKSAIEVEWTLGLDQDDFVPATRGPAYGFTRLVEHSDYLADLLTALREQGVAVEQIHPEYAAGQYELSVAAEDPLGAADTFVLVRETIRALSAGRGLRASFSPKVVADGVGNGGHVHLSVWRGGVNLHDGGDGPCGLTDAAESFAAGILHRLPALLAVGAPSVASYLRLVPGHWAAPFQACGHENRETALRLITGSRGEEGRAANLEVKVLDQSANPYLCIAALIFAGLAGLSERSHLPGLVDVDPAGLSEDERARLGIRALPGTLAETTDAFEADAVLGAALGPELAATVADLRRAEVARFADSSPQEIVAALRWVF</sequence>
<keyword evidence="3" id="KW-0547">Nucleotide-binding</keyword>
<evidence type="ECO:0000313" key="9">
    <source>
        <dbReference type="EMBL" id="TJZ78007.1"/>
    </source>
</evidence>
<comment type="similarity">
    <text evidence="1 5 6">Belongs to the glutamine synthetase family.</text>
</comment>
<organism evidence="9 10">
    <name type="scientific">Rhodococcus oryzae</name>
    <dbReference type="NCBI Taxonomy" id="2571143"/>
    <lineage>
        <taxon>Bacteria</taxon>
        <taxon>Bacillati</taxon>
        <taxon>Actinomycetota</taxon>
        <taxon>Actinomycetes</taxon>
        <taxon>Mycobacteriales</taxon>
        <taxon>Nocardiaceae</taxon>
        <taxon>Rhodococcus</taxon>
    </lineage>
</organism>
<evidence type="ECO:0000259" key="8">
    <source>
        <dbReference type="PROSITE" id="PS51987"/>
    </source>
</evidence>
<evidence type="ECO:0000256" key="3">
    <source>
        <dbReference type="ARBA" id="ARBA00022741"/>
    </source>
</evidence>
<evidence type="ECO:0000256" key="2">
    <source>
        <dbReference type="ARBA" id="ARBA00022598"/>
    </source>
</evidence>